<feature type="chain" id="PRO_5020211831" description="Secreted protein" evidence="1">
    <location>
        <begin position="22"/>
        <end position="158"/>
    </location>
</feature>
<accession>A0A4R6ZA06</accession>
<evidence type="ECO:0000313" key="3">
    <source>
        <dbReference type="Proteomes" id="UP000295293"/>
    </source>
</evidence>
<feature type="signal peptide" evidence="1">
    <location>
        <begin position="1"/>
        <end position="21"/>
    </location>
</feature>
<name>A0A4R6ZA06_9GAMM</name>
<proteinExistence type="predicted"/>
<dbReference type="EMBL" id="SNZH01000001">
    <property type="protein sequence ID" value="TDR48761.1"/>
    <property type="molecule type" value="Genomic_DNA"/>
</dbReference>
<reference evidence="2 3" key="1">
    <citation type="submission" date="2019-03" db="EMBL/GenBank/DDBJ databases">
        <title>Genomic Encyclopedia of Type Strains, Phase IV (KMG-IV): sequencing the most valuable type-strain genomes for metagenomic binning, comparative biology and taxonomic classification.</title>
        <authorList>
            <person name="Goeker M."/>
        </authorList>
    </citation>
    <scope>NUCLEOTIDE SEQUENCE [LARGE SCALE GENOMIC DNA]</scope>
    <source>
        <strain evidence="2 3">DSM 21667</strain>
    </source>
</reference>
<dbReference type="Proteomes" id="UP000295293">
    <property type="component" value="Unassembled WGS sequence"/>
</dbReference>
<dbReference type="AlphaFoldDB" id="A0A4R6ZA06"/>
<keyword evidence="1" id="KW-0732">Signal</keyword>
<evidence type="ECO:0000313" key="2">
    <source>
        <dbReference type="EMBL" id="TDR48761.1"/>
    </source>
</evidence>
<evidence type="ECO:0000256" key="1">
    <source>
        <dbReference type="SAM" id="SignalP"/>
    </source>
</evidence>
<evidence type="ECO:0008006" key="4">
    <source>
        <dbReference type="Google" id="ProtNLM"/>
    </source>
</evidence>
<dbReference type="OrthoDB" id="6070789at2"/>
<sequence>MIRKLCGFALVAILSSGIAAASDGPFANVGALTSYWNANAGGGHTEIFVNGAEVLDVPGFNPAFVKQYFTCSATGDIRVDCNDLHDGAELLGDLVSTIPASAKIWVDGSLYRNGTGSGFDIVDIETCSGDTSYYGVETFFLVTAYMDGWVPYYTNVCP</sequence>
<keyword evidence="3" id="KW-1185">Reference proteome</keyword>
<protein>
    <recommendedName>
        <fullName evidence="4">Secreted protein</fullName>
    </recommendedName>
</protein>
<gene>
    <name evidence="2" type="ORF">DFR29_101385</name>
</gene>
<comment type="caution">
    <text evidence="2">The sequence shown here is derived from an EMBL/GenBank/DDBJ whole genome shotgun (WGS) entry which is preliminary data.</text>
</comment>
<dbReference type="RefSeq" id="WP_133816869.1">
    <property type="nucleotide sequence ID" value="NZ_SNZH01000001.1"/>
</dbReference>
<organism evidence="2 3">
    <name type="scientific">Tahibacter aquaticus</name>
    <dbReference type="NCBI Taxonomy" id="520092"/>
    <lineage>
        <taxon>Bacteria</taxon>
        <taxon>Pseudomonadati</taxon>
        <taxon>Pseudomonadota</taxon>
        <taxon>Gammaproteobacteria</taxon>
        <taxon>Lysobacterales</taxon>
        <taxon>Rhodanobacteraceae</taxon>
        <taxon>Tahibacter</taxon>
    </lineage>
</organism>